<gene>
    <name evidence="1" type="ORF">RFULGI_LOCUS17016</name>
</gene>
<reference evidence="1" key="1">
    <citation type="submission" date="2021-06" db="EMBL/GenBank/DDBJ databases">
        <authorList>
            <person name="Kallberg Y."/>
            <person name="Tangrot J."/>
            <person name="Rosling A."/>
        </authorList>
    </citation>
    <scope>NUCLEOTIDE SEQUENCE</scope>
    <source>
        <strain evidence="1">IN212</strain>
    </source>
</reference>
<dbReference type="Proteomes" id="UP000789396">
    <property type="component" value="Unassembled WGS sequence"/>
</dbReference>
<dbReference type="AlphaFoldDB" id="A0A9N9JRM1"/>
<organism evidence="1 2">
    <name type="scientific">Racocetra fulgida</name>
    <dbReference type="NCBI Taxonomy" id="60492"/>
    <lineage>
        <taxon>Eukaryota</taxon>
        <taxon>Fungi</taxon>
        <taxon>Fungi incertae sedis</taxon>
        <taxon>Mucoromycota</taxon>
        <taxon>Glomeromycotina</taxon>
        <taxon>Glomeromycetes</taxon>
        <taxon>Diversisporales</taxon>
        <taxon>Gigasporaceae</taxon>
        <taxon>Racocetra</taxon>
    </lineage>
</organism>
<feature type="non-terminal residue" evidence="1">
    <location>
        <position position="1"/>
    </location>
</feature>
<feature type="non-terminal residue" evidence="1">
    <location>
        <position position="62"/>
    </location>
</feature>
<sequence>VNNLKVNYNGYLIDLFDLSNLNNLKLPEKNELEEDKGDCRLRFYLNNSTDPLSKQDAIAITW</sequence>
<keyword evidence="2" id="KW-1185">Reference proteome</keyword>
<evidence type="ECO:0000313" key="1">
    <source>
        <dbReference type="EMBL" id="CAG8793856.1"/>
    </source>
</evidence>
<protein>
    <submittedName>
        <fullName evidence="1">18918_t:CDS:1</fullName>
    </submittedName>
</protein>
<proteinExistence type="predicted"/>
<dbReference type="EMBL" id="CAJVPZ010064010">
    <property type="protein sequence ID" value="CAG8793856.1"/>
    <property type="molecule type" value="Genomic_DNA"/>
</dbReference>
<name>A0A9N9JRM1_9GLOM</name>
<comment type="caution">
    <text evidence="1">The sequence shown here is derived from an EMBL/GenBank/DDBJ whole genome shotgun (WGS) entry which is preliminary data.</text>
</comment>
<accession>A0A9N9JRM1</accession>
<evidence type="ECO:0000313" key="2">
    <source>
        <dbReference type="Proteomes" id="UP000789396"/>
    </source>
</evidence>